<dbReference type="PANTHER" id="PTHR10039">
    <property type="entry name" value="AMELOGENIN"/>
    <property type="match status" value="1"/>
</dbReference>
<protein>
    <recommendedName>
        <fullName evidence="2">NACHT domain-containing protein</fullName>
    </recommendedName>
</protein>
<organism evidence="3 4">
    <name type="scientific">Piloderma croceum (strain F 1598)</name>
    <dbReference type="NCBI Taxonomy" id="765440"/>
    <lineage>
        <taxon>Eukaryota</taxon>
        <taxon>Fungi</taxon>
        <taxon>Dikarya</taxon>
        <taxon>Basidiomycota</taxon>
        <taxon>Agaricomycotina</taxon>
        <taxon>Agaricomycetes</taxon>
        <taxon>Agaricomycetidae</taxon>
        <taxon>Atheliales</taxon>
        <taxon>Atheliaceae</taxon>
        <taxon>Piloderma</taxon>
    </lineage>
</organism>
<keyword evidence="4" id="KW-1185">Reference proteome</keyword>
<dbReference type="PANTHER" id="PTHR10039:SF14">
    <property type="entry name" value="NACHT DOMAIN-CONTAINING PROTEIN"/>
    <property type="match status" value="1"/>
</dbReference>
<proteinExistence type="predicted"/>
<accession>A0A0C3F2M2</accession>
<evidence type="ECO:0000256" key="1">
    <source>
        <dbReference type="ARBA" id="ARBA00022737"/>
    </source>
</evidence>
<evidence type="ECO:0000313" key="3">
    <source>
        <dbReference type="EMBL" id="KIM74146.1"/>
    </source>
</evidence>
<dbReference type="EMBL" id="KN833066">
    <property type="protein sequence ID" value="KIM74146.1"/>
    <property type="molecule type" value="Genomic_DNA"/>
</dbReference>
<reference evidence="3 4" key="1">
    <citation type="submission" date="2014-04" db="EMBL/GenBank/DDBJ databases">
        <authorList>
            <consortium name="DOE Joint Genome Institute"/>
            <person name="Kuo A."/>
            <person name="Tarkka M."/>
            <person name="Buscot F."/>
            <person name="Kohler A."/>
            <person name="Nagy L.G."/>
            <person name="Floudas D."/>
            <person name="Copeland A."/>
            <person name="Barry K.W."/>
            <person name="Cichocki N."/>
            <person name="Veneault-Fourrey C."/>
            <person name="LaButti K."/>
            <person name="Lindquist E.A."/>
            <person name="Lipzen A."/>
            <person name="Lundell T."/>
            <person name="Morin E."/>
            <person name="Murat C."/>
            <person name="Sun H."/>
            <person name="Tunlid A."/>
            <person name="Henrissat B."/>
            <person name="Grigoriev I.V."/>
            <person name="Hibbett D.S."/>
            <person name="Martin F."/>
            <person name="Nordberg H.P."/>
            <person name="Cantor M.N."/>
            <person name="Hua S.X."/>
        </authorList>
    </citation>
    <scope>NUCLEOTIDE SEQUENCE [LARGE SCALE GENOMIC DNA]</scope>
    <source>
        <strain evidence="3 4">F 1598</strain>
    </source>
</reference>
<evidence type="ECO:0000313" key="4">
    <source>
        <dbReference type="Proteomes" id="UP000054166"/>
    </source>
</evidence>
<dbReference type="HOGENOM" id="CLU_000288_6_10_1"/>
<gene>
    <name evidence="3" type="ORF">PILCRDRAFT_80395</name>
</gene>
<dbReference type="OrthoDB" id="5967843at2759"/>
<dbReference type="AlphaFoldDB" id="A0A0C3F2M2"/>
<dbReference type="PROSITE" id="PS50837">
    <property type="entry name" value="NACHT"/>
    <property type="match status" value="1"/>
</dbReference>
<dbReference type="Gene3D" id="3.40.50.300">
    <property type="entry name" value="P-loop containing nucleotide triphosphate hydrolases"/>
    <property type="match status" value="1"/>
</dbReference>
<dbReference type="InParanoid" id="A0A0C3F2M2"/>
<sequence>MDASSRIECLTDTRTDILKFIVDWVNNSASDQSILWLHGLAGSGKSTLSTTIANIFREDNLLGAFLFFDRDVTERSDPTVVIRTLAYQLASSDHRIRAAVRAVIEEDLNIWLSPLSRQFRKLIVEPILTITNYFPTIIIILDGLDECGAPADRAALLDVLVKEFASLPSYFRTVVTSRAESDICDAFNFQSHILPHELDIKSHVNYDDILLYIRHHMSLTRNKNRHLQLGPSWPGEEILCQLVEQASGLFVWASTACEFINGYDPVECLEVILRAEATSGAQAALDAVYKTALESIGCWDDESFISDFRNLMGIILVTRQPLSSTAIDAFLHFPENRPCMHVISLLGCVLQQSLRVRVLHPSFADFLMDKERCGRDMWLFNQPTYHRQLAFCCLEQMDRALKRNMCNMTFSGTLTKDKLSEVASYSCLFWIDHICTISDDIAPVLDQMYGFLLQHLLHWFEAMSILNKARDTILQLNKLYVWMTVSILLQILN</sequence>
<evidence type="ECO:0000259" key="2">
    <source>
        <dbReference type="PROSITE" id="PS50837"/>
    </source>
</evidence>
<dbReference type="InterPro" id="IPR056884">
    <property type="entry name" value="NPHP3-like_N"/>
</dbReference>
<dbReference type="InterPro" id="IPR027417">
    <property type="entry name" value="P-loop_NTPase"/>
</dbReference>
<dbReference type="STRING" id="765440.A0A0C3F2M2"/>
<feature type="domain" description="NACHT" evidence="2">
    <location>
        <begin position="33"/>
        <end position="178"/>
    </location>
</feature>
<dbReference type="SUPFAM" id="SSF52540">
    <property type="entry name" value="P-loop containing nucleoside triphosphate hydrolases"/>
    <property type="match status" value="1"/>
</dbReference>
<reference evidence="4" key="2">
    <citation type="submission" date="2015-01" db="EMBL/GenBank/DDBJ databases">
        <title>Evolutionary Origins and Diversification of the Mycorrhizal Mutualists.</title>
        <authorList>
            <consortium name="DOE Joint Genome Institute"/>
            <consortium name="Mycorrhizal Genomics Consortium"/>
            <person name="Kohler A."/>
            <person name="Kuo A."/>
            <person name="Nagy L.G."/>
            <person name="Floudas D."/>
            <person name="Copeland A."/>
            <person name="Barry K.W."/>
            <person name="Cichocki N."/>
            <person name="Veneault-Fourrey C."/>
            <person name="LaButti K."/>
            <person name="Lindquist E.A."/>
            <person name="Lipzen A."/>
            <person name="Lundell T."/>
            <person name="Morin E."/>
            <person name="Murat C."/>
            <person name="Riley R."/>
            <person name="Ohm R."/>
            <person name="Sun H."/>
            <person name="Tunlid A."/>
            <person name="Henrissat B."/>
            <person name="Grigoriev I.V."/>
            <person name="Hibbett D.S."/>
            <person name="Martin F."/>
        </authorList>
    </citation>
    <scope>NUCLEOTIDE SEQUENCE [LARGE SCALE GENOMIC DNA]</scope>
    <source>
        <strain evidence="4">F 1598</strain>
    </source>
</reference>
<dbReference type="Pfam" id="PF24883">
    <property type="entry name" value="NPHP3_N"/>
    <property type="match status" value="1"/>
</dbReference>
<keyword evidence="1" id="KW-0677">Repeat</keyword>
<dbReference type="InterPro" id="IPR007111">
    <property type="entry name" value="NACHT_NTPase"/>
</dbReference>
<name>A0A0C3F2M2_PILCF</name>
<dbReference type="Proteomes" id="UP000054166">
    <property type="component" value="Unassembled WGS sequence"/>
</dbReference>